<dbReference type="InterPro" id="IPR036374">
    <property type="entry name" value="OxRdtase_Mopterin-bd_sf"/>
</dbReference>
<evidence type="ECO:0000313" key="2">
    <source>
        <dbReference type="Proteomes" id="UP000075349"/>
    </source>
</evidence>
<sequence>MVIQYLSYAVISITILFGGNAYSAERVVLSIVNGAQMHHFTLKDLDSLPRSKIITTTPWTGENTVFEGISAKTLLEQIGESKGSFKVTALNNYWAMIPSNDIDKYNPLFAIRKDDQLMSVRDKGPIWVIYPLSDFKEEKNEVLHSRMVWQVNKIDIEK</sequence>
<dbReference type="EMBL" id="LOMK01000002">
    <property type="protein sequence ID" value="KYN24283.1"/>
    <property type="molecule type" value="Genomic_DNA"/>
</dbReference>
<gene>
    <name evidence="1" type="ORF">AUQ44_17250</name>
</gene>
<comment type="caution">
    <text evidence="1">The sequence shown here is derived from an EMBL/GenBank/DDBJ whole genome shotgun (WGS) entry which is preliminary data.</text>
</comment>
<proteinExistence type="predicted"/>
<dbReference type="Proteomes" id="UP000075349">
    <property type="component" value="Unassembled WGS sequence"/>
</dbReference>
<accession>A0A151JFD5</accession>
<organism evidence="1 2">
    <name type="scientific">Vibrio cidicii</name>
    <dbReference type="NCBI Taxonomy" id="1763883"/>
    <lineage>
        <taxon>Bacteria</taxon>
        <taxon>Pseudomonadati</taxon>
        <taxon>Pseudomonadota</taxon>
        <taxon>Gammaproteobacteria</taxon>
        <taxon>Vibrionales</taxon>
        <taxon>Vibrionaceae</taxon>
        <taxon>Vibrio</taxon>
    </lineage>
</organism>
<evidence type="ECO:0000313" key="1">
    <source>
        <dbReference type="EMBL" id="KYN24283.1"/>
    </source>
</evidence>
<dbReference type="AlphaFoldDB" id="A0A151JFD5"/>
<dbReference type="SUPFAM" id="SSF56524">
    <property type="entry name" value="Oxidoreductase molybdopterin-binding domain"/>
    <property type="match status" value="1"/>
</dbReference>
<protein>
    <submittedName>
        <fullName evidence="1">Oxidoreductase</fullName>
    </submittedName>
</protein>
<reference evidence="2" key="1">
    <citation type="submission" date="2015-12" db="EMBL/GenBank/DDBJ databases">
        <authorList>
            <person name="Tarr C.L."/>
            <person name="Gladney L.M."/>
        </authorList>
    </citation>
    <scope>NUCLEOTIDE SEQUENCE [LARGE SCALE GENOMIC DNA]</scope>
    <source>
        <strain evidence="2">2756-81</strain>
    </source>
</reference>
<name>A0A151JFD5_9VIBR</name>